<evidence type="ECO:0000313" key="3">
    <source>
        <dbReference type="Proteomes" id="UP000008827"/>
    </source>
</evidence>
<reference evidence="1 2" key="1">
    <citation type="journal article" date="2010" name="Nature">
        <title>Genome sequence of the palaeopolyploid soybean.</title>
        <authorList>
            <person name="Schmutz J."/>
            <person name="Cannon S.B."/>
            <person name="Schlueter J."/>
            <person name="Ma J."/>
            <person name="Mitros T."/>
            <person name="Nelson W."/>
            <person name="Hyten D.L."/>
            <person name="Song Q."/>
            <person name="Thelen J.J."/>
            <person name="Cheng J."/>
            <person name="Xu D."/>
            <person name="Hellsten U."/>
            <person name="May G.D."/>
            <person name="Yu Y."/>
            <person name="Sakurai T."/>
            <person name="Umezawa T."/>
            <person name="Bhattacharyya M.K."/>
            <person name="Sandhu D."/>
            <person name="Valliyodan B."/>
            <person name="Lindquist E."/>
            <person name="Peto M."/>
            <person name="Grant D."/>
            <person name="Shu S."/>
            <person name="Goodstein D."/>
            <person name="Barry K."/>
            <person name="Futrell-Griggs M."/>
            <person name="Abernathy B."/>
            <person name="Du J."/>
            <person name="Tian Z."/>
            <person name="Zhu L."/>
            <person name="Gill N."/>
            <person name="Joshi T."/>
            <person name="Libault M."/>
            <person name="Sethuraman A."/>
            <person name="Zhang X.-C."/>
            <person name="Shinozaki K."/>
            <person name="Nguyen H.T."/>
            <person name="Wing R.A."/>
            <person name="Cregan P."/>
            <person name="Specht J."/>
            <person name="Grimwood J."/>
            <person name="Rokhsar D."/>
            <person name="Stacey G."/>
            <person name="Shoemaker R.C."/>
            <person name="Jackson S.A."/>
        </authorList>
    </citation>
    <scope>NUCLEOTIDE SEQUENCE</scope>
    <source>
        <strain evidence="2">cv. Williams 82</strain>
        <tissue evidence="1">Callus</tissue>
    </source>
</reference>
<dbReference type="Gramene" id="KRH64257">
    <property type="protein sequence ID" value="KRH64257"/>
    <property type="gene ID" value="GLYMA_04G225200"/>
</dbReference>
<dbReference type="AlphaFoldDB" id="A0A0R0KBW2"/>
<protein>
    <submittedName>
        <fullName evidence="1 2">Uncharacterized protein</fullName>
    </submittedName>
</protein>
<dbReference type="Proteomes" id="UP000008827">
    <property type="component" value="Chromosome 4"/>
</dbReference>
<proteinExistence type="predicted"/>
<name>A0A0R0KBW2_SOYBN</name>
<sequence length="92" mass="10999">MREDLPLHVSSTSGLRLVLQKLPPQSHHSHKIHDPRFLSHFWNWFLDKATEPLQLSCQELNPCNPILIKLIFQYKVWWALVLSMPQEQREFK</sequence>
<dbReference type="SMR" id="A0A0R0KBW2"/>
<gene>
    <name evidence="1" type="ORF">GLYMA_04G225200</name>
</gene>
<reference evidence="1" key="3">
    <citation type="submission" date="2018-07" db="EMBL/GenBank/DDBJ databases">
        <title>WGS assembly of Glycine max.</title>
        <authorList>
            <person name="Schmutz J."/>
            <person name="Cannon S."/>
            <person name="Schlueter J."/>
            <person name="Ma J."/>
            <person name="Mitros T."/>
            <person name="Nelson W."/>
            <person name="Hyten D."/>
            <person name="Song Q."/>
            <person name="Thelen J."/>
            <person name="Cheng J."/>
            <person name="Xu D."/>
            <person name="Hellsten U."/>
            <person name="May G."/>
            <person name="Yu Y."/>
            <person name="Sakurai T."/>
            <person name="Umezawa T."/>
            <person name="Bhattacharyya M."/>
            <person name="Sandhu D."/>
            <person name="Valliyodan B."/>
            <person name="Lindquist E."/>
            <person name="Peto M."/>
            <person name="Grant D."/>
            <person name="Shu S."/>
            <person name="Goodstein D."/>
            <person name="Barry K."/>
            <person name="Futrell-Griggs M."/>
            <person name="Abernathy B."/>
            <person name="Du J."/>
            <person name="Tian Z."/>
            <person name="Zhu L."/>
            <person name="Gill N."/>
            <person name="Joshi T."/>
            <person name="Libault M."/>
            <person name="Sethuraman A."/>
            <person name="Zhang X."/>
            <person name="Shinozaki K."/>
            <person name="Nguyen H."/>
            <person name="Wing R."/>
            <person name="Cregan P."/>
            <person name="Specht J."/>
            <person name="Grimwood J."/>
            <person name="Rokhsar D."/>
            <person name="Stacey G."/>
            <person name="Shoemaker R."/>
            <person name="Jackson S."/>
        </authorList>
    </citation>
    <scope>NUCLEOTIDE SEQUENCE</scope>
    <source>
        <tissue evidence="1">Callus</tissue>
    </source>
</reference>
<dbReference type="InParanoid" id="A0A0R0KBW2"/>
<dbReference type="EnsemblPlants" id="KRH64257">
    <property type="protein sequence ID" value="KRH64257"/>
    <property type="gene ID" value="GLYMA_04G225200"/>
</dbReference>
<evidence type="ECO:0000313" key="2">
    <source>
        <dbReference type="EnsemblPlants" id="KRH64257"/>
    </source>
</evidence>
<organism evidence="1">
    <name type="scientific">Glycine max</name>
    <name type="common">Soybean</name>
    <name type="synonym">Glycine hispida</name>
    <dbReference type="NCBI Taxonomy" id="3847"/>
    <lineage>
        <taxon>Eukaryota</taxon>
        <taxon>Viridiplantae</taxon>
        <taxon>Streptophyta</taxon>
        <taxon>Embryophyta</taxon>
        <taxon>Tracheophyta</taxon>
        <taxon>Spermatophyta</taxon>
        <taxon>Magnoliopsida</taxon>
        <taxon>eudicotyledons</taxon>
        <taxon>Gunneridae</taxon>
        <taxon>Pentapetalae</taxon>
        <taxon>rosids</taxon>
        <taxon>fabids</taxon>
        <taxon>Fabales</taxon>
        <taxon>Fabaceae</taxon>
        <taxon>Papilionoideae</taxon>
        <taxon>50 kb inversion clade</taxon>
        <taxon>NPAAA clade</taxon>
        <taxon>indigoferoid/millettioid clade</taxon>
        <taxon>Phaseoleae</taxon>
        <taxon>Glycine</taxon>
        <taxon>Glycine subgen. Soja</taxon>
    </lineage>
</organism>
<dbReference type="EMBL" id="CM000837">
    <property type="protein sequence ID" value="KRH64257.1"/>
    <property type="molecule type" value="Genomic_DNA"/>
</dbReference>
<evidence type="ECO:0000313" key="1">
    <source>
        <dbReference type="EMBL" id="KRH64257.1"/>
    </source>
</evidence>
<reference evidence="2" key="2">
    <citation type="submission" date="2018-02" db="UniProtKB">
        <authorList>
            <consortium name="EnsemblPlants"/>
        </authorList>
    </citation>
    <scope>IDENTIFICATION</scope>
    <source>
        <strain evidence="2">Williams 82</strain>
    </source>
</reference>
<keyword evidence="3" id="KW-1185">Reference proteome</keyword>
<accession>A0A0R0KBW2</accession>